<evidence type="ECO:0000313" key="2">
    <source>
        <dbReference type="EMBL" id="TWD82819.1"/>
    </source>
</evidence>
<evidence type="ECO:0000256" key="1">
    <source>
        <dbReference type="SAM" id="SignalP"/>
    </source>
</evidence>
<accession>A0A561BVB9</accession>
<dbReference type="AlphaFoldDB" id="A0A561BVB9"/>
<comment type="caution">
    <text evidence="2">The sequence shown here is derived from an EMBL/GenBank/DDBJ whole genome shotgun (WGS) entry which is preliminary data.</text>
</comment>
<keyword evidence="3" id="KW-1185">Reference proteome</keyword>
<evidence type="ECO:0000313" key="3">
    <source>
        <dbReference type="Proteomes" id="UP000318380"/>
    </source>
</evidence>
<feature type="chain" id="PRO_5038961082" evidence="1">
    <location>
        <begin position="23"/>
        <end position="353"/>
    </location>
</feature>
<gene>
    <name evidence="2" type="ORF">FB561_3962</name>
</gene>
<reference evidence="2 3" key="1">
    <citation type="submission" date="2019-06" db="EMBL/GenBank/DDBJ databases">
        <title>Sequencing the genomes of 1000 actinobacteria strains.</title>
        <authorList>
            <person name="Klenk H.-P."/>
        </authorList>
    </citation>
    <scope>NUCLEOTIDE SEQUENCE [LARGE SCALE GENOMIC DNA]</scope>
    <source>
        <strain evidence="2 3">DSM 24683</strain>
    </source>
</reference>
<organism evidence="2 3">
    <name type="scientific">Kribbella amoyensis</name>
    <dbReference type="NCBI Taxonomy" id="996641"/>
    <lineage>
        <taxon>Bacteria</taxon>
        <taxon>Bacillati</taxon>
        <taxon>Actinomycetota</taxon>
        <taxon>Actinomycetes</taxon>
        <taxon>Propionibacteriales</taxon>
        <taxon>Kribbellaceae</taxon>
        <taxon>Kribbella</taxon>
    </lineage>
</organism>
<proteinExistence type="predicted"/>
<keyword evidence="1" id="KW-0732">Signal</keyword>
<sequence length="353" mass="37579">MTRHRRLVTAAAALGVTVLPLANCGGSTDEPSASEATSSASVRAWASNPGQVDRATTVLRDRGYNCSDFDSDDFLFRVCTHGTRSTAHDDTGGFSYQSWRTNSVRFVAAADGTVVQVVFSDEDPDAEVVGAVAPQVVGPEDAAVLAADGTTIGWGKTHQLERKGYDDALALTIKGLPGLIRPPSSRLEQTKEQLLQALRQAGRWDCDFDEADQSPEPSSLGRIGIRATLDCSQAEIAPGQRVAVTFADDGPGIDDLRFSARHRTDPGASGTTLLTGLRAVWPLLRGPAGWPAAVERQVRSGVGGIVYSGGWKIVVDVRADLLGSSYSGREFAGYVTSVRILSESAQYMDPREP</sequence>
<dbReference type="EMBL" id="VIVK01000001">
    <property type="protein sequence ID" value="TWD82819.1"/>
    <property type="molecule type" value="Genomic_DNA"/>
</dbReference>
<protein>
    <submittedName>
        <fullName evidence="2">Uncharacterized protein</fullName>
    </submittedName>
</protein>
<dbReference type="Proteomes" id="UP000318380">
    <property type="component" value="Unassembled WGS sequence"/>
</dbReference>
<name>A0A561BVB9_9ACTN</name>
<feature type="signal peptide" evidence="1">
    <location>
        <begin position="1"/>
        <end position="22"/>
    </location>
</feature>